<proteinExistence type="predicted"/>
<dbReference type="EMBL" id="JALBUT010000009">
    <property type="protein sequence ID" value="MDX8416105.1"/>
    <property type="molecule type" value="Genomic_DNA"/>
</dbReference>
<name>A0ABU4WHR9_9BACT</name>
<dbReference type="InterPro" id="IPR011990">
    <property type="entry name" value="TPR-like_helical_dom_sf"/>
</dbReference>
<keyword evidence="1" id="KW-0732">Signal</keyword>
<dbReference type="RefSeq" id="WP_370397558.1">
    <property type="nucleotide sequence ID" value="NZ_JALBUT010000009.1"/>
</dbReference>
<dbReference type="Proteomes" id="UP001275932">
    <property type="component" value="Unassembled WGS sequence"/>
</dbReference>
<protein>
    <submittedName>
        <fullName evidence="2">Tetratricopeptide repeat protein</fullName>
    </submittedName>
</protein>
<evidence type="ECO:0000313" key="2">
    <source>
        <dbReference type="EMBL" id="MDX8416105.1"/>
    </source>
</evidence>
<evidence type="ECO:0000256" key="1">
    <source>
        <dbReference type="SAM" id="SignalP"/>
    </source>
</evidence>
<accession>A0ABU4WHR9</accession>
<comment type="caution">
    <text evidence="2">The sequence shown here is derived from an EMBL/GenBank/DDBJ whole genome shotgun (WGS) entry which is preliminary data.</text>
</comment>
<dbReference type="SUPFAM" id="SSF48452">
    <property type="entry name" value="TPR-like"/>
    <property type="match status" value="3"/>
</dbReference>
<sequence>MLNFSKFLAVALLSGAAAAFAQMPAPQGNDVQKNRILSSEAVLENARSALELGMPAISENMSEKLVNSLPEGGRDEACFVLADSLIAQGKFENVRKIFPLFGNQHSPEFLIRKAIVSLQLGDVYGAHEIVSKLSEDALSEKSRAWFYVARGSILFNEGNFRSASDDFSAAKKLAKSEVVKREADALINLCRMSEDMGVKDLETLASELSLKTSLFMGTNAGVQFAKQYALLLGRLNRRQDALSVVENALNIALMPDIDRDELQLISSSIEPSQERKRALLSTLLKTTKSPAVTEQAIYLLRASFGDDSQSYADMLNDVLKSGSPLILDRILLELSYIAIGRNDFENAAKFADALLRDYPASAFKVNAFGALAWSAFASGENKKPEYRQAARYLLEMSGLEKNPKMSDFIRFIAADCYFLEGDFDTAGAMYKALIESNLSERWKGGAFARAAESFLNLGDIESAVLLADSSYSRLALNPDDVWRTEWSISSMFRKNGKAKEAGRRVEHLLNTVINRDANQDLRAKMLWLEARLAEESGDFGKSLDLSENILSMLKLGTLKPSAETANMIASNAMLIKARSLAALGRLDGNGGAFDAYEKLRGEYPDSDAAQISYLYEARNFALRGAYAQALQHCKTLADTFPDGKYADVALYDAASYSRRLGLESDYKEALILLSRLVEKYPKSPKVFYAKIAQAEILRLMSDFANAAAMYRNIISEFESHPQIKIANMGLGDCMLAQTGHESDAAMMFERIYSMPDIPAGAKAEAAFKWGFAFERMGRFREAAEIWWISANKFLSGGQSGQGLGVEFGPNERYWIARTLLELAKTFERLGEKSSAVSAYELIVSHNLPGVQNARQKLLNIKDK</sequence>
<feature type="chain" id="PRO_5045214134" evidence="1">
    <location>
        <begin position="22"/>
        <end position="863"/>
    </location>
</feature>
<dbReference type="SMART" id="SM00028">
    <property type="entry name" value="TPR"/>
    <property type="match status" value="3"/>
</dbReference>
<feature type="signal peptide" evidence="1">
    <location>
        <begin position="1"/>
        <end position="21"/>
    </location>
</feature>
<dbReference type="Gene3D" id="1.25.40.10">
    <property type="entry name" value="Tetratricopeptide repeat domain"/>
    <property type="match status" value="4"/>
</dbReference>
<evidence type="ECO:0000313" key="3">
    <source>
        <dbReference type="Proteomes" id="UP001275932"/>
    </source>
</evidence>
<reference evidence="2 3" key="1">
    <citation type="submission" date="2022-03" db="EMBL/GenBank/DDBJ databases">
        <title>Novel taxa within the pig intestine.</title>
        <authorList>
            <person name="Wylensek D."/>
            <person name="Bishof K."/>
            <person name="Afrizal A."/>
            <person name="Clavel T."/>
        </authorList>
    </citation>
    <scope>NUCLEOTIDE SEQUENCE [LARGE SCALE GENOMIC DNA]</scope>
    <source>
        <strain evidence="2 3">CLA-KB-P66</strain>
    </source>
</reference>
<dbReference type="InterPro" id="IPR019734">
    <property type="entry name" value="TPR_rpt"/>
</dbReference>
<gene>
    <name evidence="2" type="ORF">MOX91_07955</name>
</gene>
<organism evidence="2 3">
    <name type="scientific">Intestinicryptomonas porci</name>
    <dbReference type="NCBI Taxonomy" id="2926320"/>
    <lineage>
        <taxon>Bacteria</taxon>
        <taxon>Pseudomonadati</taxon>
        <taxon>Verrucomicrobiota</taxon>
        <taxon>Opitutia</taxon>
        <taxon>Opitutales</taxon>
        <taxon>Intestinicryptomonaceae</taxon>
        <taxon>Intestinicryptomonas</taxon>
    </lineage>
</organism>
<keyword evidence="3" id="KW-1185">Reference proteome</keyword>